<dbReference type="EMBL" id="CP069023">
    <property type="protein sequence ID" value="QRC90895.1"/>
    <property type="molecule type" value="Genomic_DNA"/>
</dbReference>
<sequence length="78" mass="8165">MAGSSATTASEALVVTFCTIIGSCVVSIHLPYMRAGKIPPAALNGPWTVSATPTSDLAPDQSESAMNGNKQCWWITPR</sequence>
<organism evidence="2 3">
    <name type="scientific">Phaeosphaeria nodorum (strain SN15 / ATCC MYA-4574 / FGSC 10173)</name>
    <name type="common">Glume blotch fungus</name>
    <name type="synonym">Parastagonospora nodorum</name>
    <dbReference type="NCBI Taxonomy" id="321614"/>
    <lineage>
        <taxon>Eukaryota</taxon>
        <taxon>Fungi</taxon>
        <taxon>Dikarya</taxon>
        <taxon>Ascomycota</taxon>
        <taxon>Pezizomycotina</taxon>
        <taxon>Dothideomycetes</taxon>
        <taxon>Pleosporomycetidae</taxon>
        <taxon>Pleosporales</taxon>
        <taxon>Pleosporineae</taxon>
        <taxon>Phaeosphaeriaceae</taxon>
        <taxon>Parastagonospora</taxon>
    </lineage>
</organism>
<dbReference type="Proteomes" id="UP000663193">
    <property type="component" value="Chromosome 1"/>
</dbReference>
<evidence type="ECO:0000256" key="1">
    <source>
        <dbReference type="SAM" id="Phobius"/>
    </source>
</evidence>
<name>A0A7U2EQ31_PHANO</name>
<keyword evidence="1" id="KW-0812">Transmembrane</keyword>
<dbReference type="AlphaFoldDB" id="A0A7U2EQ31"/>
<reference evidence="3" key="1">
    <citation type="journal article" date="2021" name="BMC Genomics">
        <title>Chromosome-level genome assembly and manually-curated proteome of model necrotroph Parastagonospora nodorum Sn15 reveals a genome-wide trove of candidate effector homologs, and redundancy of virulence-related functions within an accessory chromosome.</title>
        <authorList>
            <person name="Bertazzoni S."/>
            <person name="Jones D.A.B."/>
            <person name="Phan H.T."/>
            <person name="Tan K.-C."/>
            <person name="Hane J.K."/>
        </authorList>
    </citation>
    <scope>NUCLEOTIDE SEQUENCE [LARGE SCALE GENOMIC DNA]</scope>
    <source>
        <strain evidence="3">SN15 / ATCC MYA-4574 / FGSC 10173)</strain>
    </source>
</reference>
<accession>A0A7U2EQ31</accession>
<dbReference type="VEuPathDB" id="FungiDB:JI435_426070"/>
<evidence type="ECO:0000313" key="3">
    <source>
        <dbReference type="Proteomes" id="UP000663193"/>
    </source>
</evidence>
<gene>
    <name evidence="2" type="ORF">JI435_426070</name>
</gene>
<proteinExistence type="predicted"/>
<evidence type="ECO:0000313" key="2">
    <source>
        <dbReference type="EMBL" id="QRC90895.1"/>
    </source>
</evidence>
<keyword evidence="1" id="KW-1133">Transmembrane helix</keyword>
<feature type="transmembrane region" description="Helical" evidence="1">
    <location>
        <begin position="12"/>
        <end position="32"/>
    </location>
</feature>
<protein>
    <submittedName>
        <fullName evidence="2">Uncharacterized protein</fullName>
    </submittedName>
</protein>
<keyword evidence="3" id="KW-1185">Reference proteome</keyword>
<keyword evidence="1" id="KW-0472">Membrane</keyword>